<name>A0ABP0AQ65_9PEZI</name>
<evidence type="ECO:0000313" key="4">
    <source>
        <dbReference type="EMBL" id="CAK7209413.1"/>
    </source>
</evidence>
<accession>A0ABP0AQ65</accession>
<dbReference type="SMART" id="SM00066">
    <property type="entry name" value="GAL4"/>
    <property type="match status" value="1"/>
</dbReference>
<evidence type="ECO:0000259" key="3">
    <source>
        <dbReference type="PROSITE" id="PS50048"/>
    </source>
</evidence>
<sequence length="641" mass="71198">MAKRKLSADASPGSDIDPAPTYPKKRAAIACTVCRLRKSRCDGGRPACGLCSELGVKCNYAPPTLGNSRSTEQAALERIENVLQGLQGLEGLQGLQDSLHSLQTQVAGLTQRVHLIANKVFEEPPPQPPPPLTNNVLLSSPHLLTKPLVRPSLEFLPPIDNLSLLGLRQSQGELSCPRPNLLTFCCTSSLRAPSWDDTEAFYDDELKNSELLSKATELALLRGDGILQEGSGLDLSKQTTRYLQQGFVESFLRWYPIWDVPESLRFVEKARNCGFDASEPATCVAMLLFAIGAIAQADVKVTPTSELPGIDYFARGVSILEQRRPTITKGFLALQCRFLQAIYCQLCFMPLQAWNSVSTVSRDLMHALSSSLPARLDLSERASLHRLFWACSTVHHELEAVLIMHPTGIRAYHDYVPLPLSETDDACFYYFLAQISLRQLLFETLDVVGFKRGQVNRAPIVTAEIRKSIRDWYCHLPPTLRFPLEKAPLFDTRKAYLRAQYLSLFVLLGWPSVLVLFEMSPAELQGEGPTAPSSSELERLQSDAKDCLSKCALLLESSDEVLSQRTLGTQLVMWSCYASLIELILTYNNPLFAFAAPATTDDRAIRCGYEILANWKHLPIVNRGLTRAKYLMASVGIHVDD</sequence>
<evidence type="ECO:0000256" key="2">
    <source>
        <dbReference type="SAM" id="MobiDB-lite"/>
    </source>
</evidence>
<organism evidence="4 5">
    <name type="scientific">Sporothrix bragantina</name>
    <dbReference type="NCBI Taxonomy" id="671064"/>
    <lineage>
        <taxon>Eukaryota</taxon>
        <taxon>Fungi</taxon>
        <taxon>Dikarya</taxon>
        <taxon>Ascomycota</taxon>
        <taxon>Pezizomycotina</taxon>
        <taxon>Sordariomycetes</taxon>
        <taxon>Sordariomycetidae</taxon>
        <taxon>Ophiostomatales</taxon>
        <taxon>Ophiostomataceae</taxon>
        <taxon>Sporothrix</taxon>
    </lineage>
</organism>
<evidence type="ECO:0000313" key="5">
    <source>
        <dbReference type="Proteomes" id="UP001642406"/>
    </source>
</evidence>
<dbReference type="Gene3D" id="4.10.240.10">
    <property type="entry name" value="Zn(2)-C6 fungal-type DNA-binding domain"/>
    <property type="match status" value="1"/>
</dbReference>
<dbReference type="PROSITE" id="PS50048">
    <property type="entry name" value="ZN2_CY6_FUNGAL_2"/>
    <property type="match status" value="1"/>
</dbReference>
<keyword evidence="5" id="KW-1185">Reference proteome</keyword>
<dbReference type="PROSITE" id="PS00463">
    <property type="entry name" value="ZN2_CY6_FUNGAL_1"/>
    <property type="match status" value="1"/>
</dbReference>
<evidence type="ECO:0000256" key="1">
    <source>
        <dbReference type="ARBA" id="ARBA00023242"/>
    </source>
</evidence>
<dbReference type="Pfam" id="PF00172">
    <property type="entry name" value="Zn_clus"/>
    <property type="match status" value="1"/>
</dbReference>
<dbReference type="Proteomes" id="UP001642406">
    <property type="component" value="Unassembled WGS sequence"/>
</dbReference>
<dbReference type="PANTHER" id="PTHR47785">
    <property type="entry name" value="ZN(II)2CYS6 TRANSCRIPTION FACTOR (EUROFUNG)-RELATED-RELATED"/>
    <property type="match status" value="1"/>
</dbReference>
<reference evidence="4 5" key="1">
    <citation type="submission" date="2024-01" db="EMBL/GenBank/DDBJ databases">
        <authorList>
            <person name="Allen C."/>
            <person name="Tagirdzhanova G."/>
        </authorList>
    </citation>
    <scope>NUCLEOTIDE SEQUENCE [LARGE SCALE GENOMIC DNA]</scope>
</reference>
<dbReference type="CDD" id="cd00067">
    <property type="entry name" value="GAL4"/>
    <property type="match status" value="1"/>
</dbReference>
<dbReference type="InterPro" id="IPR001138">
    <property type="entry name" value="Zn2Cys6_DnaBD"/>
</dbReference>
<proteinExistence type="predicted"/>
<dbReference type="SUPFAM" id="SSF57701">
    <property type="entry name" value="Zn2/Cys6 DNA-binding domain"/>
    <property type="match status" value="1"/>
</dbReference>
<dbReference type="InterPro" id="IPR053181">
    <property type="entry name" value="EcdB-like_regulator"/>
</dbReference>
<comment type="caution">
    <text evidence="4">The sequence shown here is derived from an EMBL/GenBank/DDBJ whole genome shotgun (WGS) entry which is preliminary data.</text>
</comment>
<protein>
    <recommendedName>
        <fullName evidence="3">Zn(2)-C6 fungal-type domain-containing protein</fullName>
    </recommendedName>
</protein>
<dbReference type="InterPro" id="IPR036864">
    <property type="entry name" value="Zn2-C6_fun-type_DNA-bd_sf"/>
</dbReference>
<feature type="region of interest" description="Disordered" evidence="2">
    <location>
        <begin position="1"/>
        <end position="21"/>
    </location>
</feature>
<dbReference type="EMBL" id="CAWUHC010000003">
    <property type="protein sequence ID" value="CAK7209413.1"/>
    <property type="molecule type" value="Genomic_DNA"/>
</dbReference>
<feature type="domain" description="Zn(2)-C6 fungal-type" evidence="3">
    <location>
        <begin position="30"/>
        <end position="60"/>
    </location>
</feature>
<dbReference type="CDD" id="cd12148">
    <property type="entry name" value="fungal_TF_MHR"/>
    <property type="match status" value="1"/>
</dbReference>
<gene>
    <name evidence="4" type="ORF">SBRCBS47491_000433</name>
</gene>
<keyword evidence="1" id="KW-0539">Nucleus</keyword>